<evidence type="ECO:0000256" key="3">
    <source>
        <dbReference type="ARBA" id="ARBA00022448"/>
    </source>
</evidence>
<evidence type="ECO:0000256" key="9">
    <source>
        <dbReference type="SAM" id="Phobius"/>
    </source>
</evidence>
<dbReference type="GO" id="GO:0071978">
    <property type="term" value="P:bacterial-type flagellum-dependent swarming motility"/>
    <property type="evidence" value="ECO:0007669"/>
    <property type="project" value="InterPro"/>
</dbReference>
<dbReference type="PROSITE" id="PS01307">
    <property type="entry name" value="MOTA"/>
    <property type="match status" value="1"/>
</dbReference>
<dbReference type="Pfam" id="PF01618">
    <property type="entry name" value="MotA_ExbB"/>
    <property type="match status" value="1"/>
</dbReference>
<dbReference type="InterPro" id="IPR047055">
    <property type="entry name" value="MotA-like"/>
</dbReference>
<comment type="subcellular location">
    <subcellularLocation>
        <location evidence="1">Cell membrane</location>
        <topology evidence="1">Multi-pass membrane protein</topology>
    </subcellularLocation>
</comment>
<dbReference type="AlphaFoldDB" id="A0A518ELM9"/>
<evidence type="ECO:0000313" key="12">
    <source>
        <dbReference type="Proteomes" id="UP000320390"/>
    </source>
</evidence>
<keyword evidence="8 9" id="KW-0472">Membrane</keyword>
<dbReference type="OrthoDB" id="9806929at2"/>
<reference evidence="11 12" key="1">
    <citation type="submission" date="2019-02" db="EMBL/GenBank/DDBJ databases">
        <title>Deep-cultivation of Planctomycetes and their phenomic and genomic characterization uncovers novel biology.</title>
        <authorList>
            <person name="Wiegand S."/>
            <person name="Jogler M."/>
            <person name="Boedeker C."/>
            <person name="Pinto D."/>
            <person name="Vollmers J."/>
            <person name="Rivas-Marin E."/>
            <person name="Kohn T."/>
            <person name="Peeters S.H."/>
            <person name="Heuer A."/>
            <person name="Rast P."/>
            <person name="Oberbeckmann S."/>
            <person name="Bunk B."/>
            <person name="Jeske O."/>
            <person name="Meyerdierks A."/>
            <person name="Storesund J.E."/>
            <person name="Kallscheuer N."/>
            <person name="Luecker S."/>
            <person name="Lage O.M."/>
            <person name="Pohl T."/>
            <person name="Merkel B.J."/>
            <person name="Hornburger P."/>
            <person name="Mueller R.-W."/>
            <person name="Bruemmer F."/>
            <person name="Labrenz M."/>
            <person name="Spormann A.M."/>
            <person name="Op den Camp H."/>
            <person name="Overmann J."/>
            <person name="Amann R."/>
            <person name="Jetten M.S.M."/>
            <person name="Mascher T."/>
            <person name="Medema M.H."/>
            <person name="Devos D.P."/>
            <person name="Kaster A.-K."/>
            <person name="Ovreas L."/>
            <person name="Rohde M."/>
            <person name="Galperin M.Y."/>
            <person name="Jogler C."/>
        </authorList>
    </citation>
    <scope>NUCLEOTIDE SEQUENCE [LARGE SCALE GENOMIC DNA]</scope>
    <source>
        <strain evidence="11 12">Poly30</strain>
    </source>
</reference>
<dbReference type="PANTHER" id="PTHR30433">
    <property type="entry name" value="CHEMOTAXIS PROTEIN MOTA"/>
    <property type="match status" value="1"/>
</dbReference>
<accession>A0A518ELM9</accession>
<evidence type="ECO:0000256" key="2">
    <source>
        <dbReference type="ARBA" id="ARBA00008038"/>
    </source>
</evidence>
<organism evidence="11 12">
    <name type="scientific">Saltatorellus ferox</name>
    <dbReference type="NCBI Taxonomy" id="2528018"/>
    <lineage>
        <taxon>Bacteria</taxon>
        <taxon>Pseudomonadati</taxon>
        <taxon>Planctomycetota</taxon>
        <taxon>Planctomycetia</taxon>
        <taxon>Planctomycetia incertae sedis</taxon>
        <taxon>Saltatorellus</taxon>
    </lineage>
</organism>
<keyword evidence="12" id="KW-1185">Reference proteome</keyword>
<feature type="transmembrane region" description="Helical" evidence="9">
    <location>
        <begin position="181"/>
        <end position="204"/>
    </location>
</feature>
<name>A0A518ELM9_9BACT</name>
<evidence type="ECO:0000256" key="6">
    <source>
        <dbReference type="ARBA" id="ARBA00022779"/>
    </source>
</evidence>
<dbReference type="GO" id="GO:0006935">
    <property type="term" value="P:chemotaxis"/>
    <property type="evidence" value="ECO:0007669"/>
    <property type="project" value="InterPro"/>
</dbReference>
<evidence type="ECO:0000256" key="5">
    <source>
        <dbReference type="ARBA" id="ARBA00022692"/>
    </source>
</evidence>
<keyword evidence="4" id="KW-1003">Cell membrane</keyword>
<dbReference type="GO" id="GO:0005886">
    <property type="term" value="C:plasma membrane"/>
    <property type="evidence" value="ECO:0007669"/>
    <property type="project" value="UniProtKB-SubCell"/>
</dbReference>
<feature type="transmembrane region" description="Helical" evidence="9">
    <location>
        <begin position="149"/>
        <end position="169"/>
    </location>
</feature>
<keyword evidence="7 9" id="KW-1133">Transmembrane helix</keyword>
<protein>
    <submittedName>
        <fullName evidence="11">Chemotaxis protein PomA</fullName>
    </submittedName>
</protein>
<sequence>MDLNTIIGGALAFILVLGAMAIGPGGVMVFVHIPSMIIVFGGTIAVIMVAFPVSDLKPIMKVMMVSALRKTSTPTEQIDRIVEFANLARKEGLLALETKLQTVEDPFFGKGIQLVIDGFSADTVRDIMELEAEWEDSRHGTGRKIVDQLGAFMPAFGMIGTLVGLVQMLQDLSDPNGIGLGMATALLTTLYGAMGANMVFIPVAGKLEMVAKTNQQLRKLMIEGVVAIQSGEKPQLIKEKLKGFLSPPMRALVDAES</sequence>
<dbReference type="Proteomes" id="UP000320390">
    <property type="component" value="Chromosome"/>
</dbReference>
<dbReference type="PANTHER" id="PTHR30433:SF2">
    <property type="entry name" value="MOTILITY PROTEIN A"/>
    <property type="match status" value="1"/>
</dbReference>
<dbReference type="RefSeq" id="WP_145194417.1">
    <property type="nucleotide sequence ID" value="NZ_CP036434.1"/>
</dbReference>
<evidence type="ECO:0000256" key="7">
    <source>
        <dbReference type="ARBA" id="ARBA00022989"/>
    </source>
</evidence>
<evidence type="ECO:0000256" key="8">
    <source>
        <dbReference type="ARBA" id="ARBA00023136"/>
    </source>
</evidence>
<keyword evidence="5 9" id="KW-0812">Transmembrane</keyword>
<dbReference type="EMBL" id="CP036434">
    <property type="protein sequence ID" value="QDV04988.1"/>
    <property type="molecule type" value="Genomic_DNA"/>
</dbReference>
<gene>
    <name evidence="11" type="primary">pomA</name>
    <name evidence="11" type="ORF">Poly30_04830</name>
</gene>
<dbReference type="InterPro" id="IPR000540">
    <property type="entry name" value="Flag_MotA_CS"/>
</dbReference>
<comment type="similarity">
    <text evidence="2">Belongs to the MotA family.</text>
</comment>
<evidence type="ECO:0000313" key="11">
    <source>
        <dbReference type="EMBL" id="QDV04988.1"/>
    </source>
</evidence>
<dbReference type="InterPro" id="IPR002898">
    <property type="entry name" value="MotA_ExbB_proton_chnl"/>
</dbReference>
<evidence type="ECO:0000259" key="10">
    <source>
        <dbReference type="Pfam" id="PF01618"/>
    </source>
</evidence>
<evidence type="ECO:0000256" key="1">
    <source>
        <dbReference type="ARBA" id="ARBA00004651"/>
    </source>
</evidence>
<keyword evidence="3" id="KW-0813">Transport</keyword>
<evidence type="ECO:0000256" key="4">
    <source>
        <dbReference type="ARBA" id="ARBA00022475"/>
    </source>
</evidence>
<keyword evidence="6" id="KW-0283">Flagellar rotation</keyword>
<proteinExistence type="inferred from homology"/>
<feature type="domain" description="MotA/TolQ/ExbB proton channel" evidence="10">
    <location>
        <begin position="101"/>
        <end position="214"/>
    </location>
</feature>
<feature type="transmembrane region" description="Helical" evidence="9">
    <location>
        <begin position="31"/>
        <end position="54"/>
    </location>
</feature>